<evidence type="ECO:0000256" key="3">
    <source>
        <dbReference type="ARBA" id="ARBA00023239"/>
    </source>
</evidence>
<dbReference type="PANTHER" id="PTHR30502">
    <property type="entry name" value="2-KETO-3-DEOXY-L-RHAMNONATE ALDOLASE"/>
    <property type="match status" value="1"/>
</dbReference>
<proteinExistence type="inferred from homology"/>
<evidence type="ECO:0000313" key="5">
    <source>
        <dbReference type="EMBL" id="MBM6851564.1"/>
    </source>
</evidence>
<dbReference type="Gene3D" id="3.20.20.60">
    <property type="entry name" value="Phosphoenolpyruvate-binding domains"/>
    <property type="match status" value="1"/>
</dbReference>
<dbReference type="PANTHER" id="PTHR30502:SF0">
    <property type="entry name" value="PHOSPHOENOLPYRUVATE CARBOXYLASE FAMILY PROTEIN"/>
    <property type="match status" value="1"/>
</dbReference>
<dbReference type="InterPro" id="IPR050251">
    <property type="entry name" value="HpcH-HpaI_aldolase"/>
</dbReference>
<keyword evidence="2" id="KW-0479">Metal-binding</keyword>
<dbReference type="Pfam" id="PF03328">
    <property type="entry name" value="HpcH_HpaI"/>
    <property type="match status" value="1"/>
</dbReference>
<organism evidence="5 6">
    <name type="scientific">Oscillibacter valericigenes</name>
    <dbReference type="NCBI Taxonomy" id="351091"/>
    <lineage>
        <taxon>Bacteria</taxon>
        <taxon>Bacillati</taxon>
        <taxon>Bacillota</taxon>
        <taxon>Clostridia</taxon>
        <taxon>Eubacteriales</taxon>
        <taxon>Oscillospiraceae</taxon>
        <taxon>Oscillibacter</taxon>
    </lineage>
</organism>
<evidence type="ECO:0000313" key="6">
    <source>
        <dbReference type="Proteomes" id="UP000719500"/>
    </source>
</evidence>
<protein>
    <submittedName>
        <fullName evidence="5">4-hydroxy-3-methylbut-2-en-1-yl diphosphate synthase</fullName>
    </submittedName>
</protein>
<feature type="domain" description="HpcH/HpaI aldolase/citrate lyase" evidence="4">
    <location>
        <begin position="25"/>
        <end position="216"/>
    </location>
</feature>
<dbReference type="InterPro" id="IPR015813">
    <property type="entry name" value="Pyrv/PenolPyrv_kinase-like_dom"/>
</dbReference>
<comment type="similarity">
    <text evidence="1">Belongs to the HpcH/HpaI aldolase family.</text>
</comment>
<dbReference type="SUPFAM" id="SSF51621">
    <property type="entry name" value="Phosphoenolpyruvate/pyruvate domain"/>
    <property type="match status" value="1"/>
</dbReference>
<dbReference type="InterPro" id="IPR005000">
    <property type="entry name" value="Aldolase/citrate-lyase_domain"/>
</dbReference>
<accession>A0ABS2FV97</accession>
<reference evidence="5 6" key="1">
    <citation type="journal article" date="2021" name="Sci. Rep.">
        <title>The distribution of antibiotic resistance genes in chicken gut microbiota commensals.</title>
        <authorList>
            <person name="Juricova H."/>
            <person name="Matiasovicova J."/>
            <person name="Kubasova T."/>
            <person name="Cejkova D."/>
            <person name="Rychlik I."/>
        </authorList>
    </citation>
    <scope>NUCLEOTIDE SEQUENCE [LARGE SCALE GENOMIC DNA]</scope>
    <source>
        <strain evidence="5 6">An411</strain>
    </source>
</reference>
<keyword evidence="3" id="KW-0456">Lyase</keyword>
<evidence type="ECO:0000256" key="1">
    <source>
        <dbReference type="ARBA" id="ARBA00005568"/>
    </source>
</evidence>
<name>A0ABS2FV97_9FIRM</name>
<comment type="caution">
    <text evidence="5">The sequence shown here is derived from an EMBL/GenBank/DDBJ whole genome shotgun (WGS) entry which is preliminary data.</text>
</comment>
<dbReference type="EMBL" id="JACSNX010000013">
    <property type="protein sequence ID" value="MBM6851564.1"/>
    <property type="molecule type" value="Genomic_DNA"/>
</dbReference>
<sequence length="267" mass="29224">MYNAHKITDKVAAGKLALGSHVGFDSPFVTEMIAGCGFDFIWIDGEHSAIDRKDIQNHLMACRAAGAAGIVRVPWNDPVIIKAILDMGADGIVVPMVCSLEEAKQAAAATHYPPAGIRGMGTRRAVNYGIWDKNAYVADTDKYILTIVQIEHIDVVKDLPEIAKLPGISGFVVGPNDFTMSMNTPERTYTVNDPEVLEQFDKIGEALAGTGKLFGVSGACSEKFIRDWTRRGVNFMCMNFDFNYIVSGAKNVMQTSHTILDQLERAY</sequence>
<dbReference type="RefSeq" id="WP_204804462.1">
    <property type="nucleotide sequence ID" value="NZ_JACSNX010000013.1"/>
</dbReference>
<gene>
    <name evidence="5" type="ORF">H9X91_08965</name>
</gene>
<evidence type="ECO:0000256" key="2">
    <source>
        <dbReference type="ARBA" id="ARBA00022723"/>
    </source>
</evidence>
<evidence type="ECO:0000259" key="4">
    <source>
        <dbReference type="Pfam" id="PF03328"/>
    </source>
</evidence>
<dbReference type="InterPro" id="IPR040442">
    <property type="entry name" value="Pyrv_kinase-like_dom_sf"/>
</dbReference>
<dbReference type="Proteomes" id="UP000719500">
    <property type="component" value="Unassembled WGS sequence"/>
</dbReference>
<keyword evidence="6" id="KW-1185">Reference proteome</keyword>